<keyword evidence="2" id="KW-1185">Reference proteome</keyword>
<sequence>MNIMDIVDIQHSIGKMISDLCLIRNTVCTASADGLNGLSEYLADNQLEYEKAIRTEVKDKGSDYFVGQLYRSLSSYLAWYAENNDVHSDNAAVSKRIYDRIVFLWIPPIENLFPGVIKTNENITIPACDNKDPKGYNSPYEQVGEHYRSIRYDIIENKNYPHLTNDEIYRRLKELAAPISAEGVKIAMILNIAIKHRLLLKKPQGKSLVRELGMTCTNAAVINIIASPDEHFYIDEWGREMEAKLLKQ</sequence>
<dbReference type="AlphaFoldDB" id="A0A4P7W352"/>
<accession>A0A4P7W352</accession>
<dbReference type="Proteomes" id="UP000297149">
    <property type="component" value="Chromosome"/>
</dbReference>
<dbReference type="KEGG" id="ddb:E7747_08975"/>
<proteinExistence type="predicted"/>
<evidence type="ECO:0000313" key="2">
    <source>
        <dbReference type="Proteomes" id="UP000297149"/>
    </source>
</evidence>
<gene>
    <name evidence="1" type="ORF">E7747_08975</name>
</gene>
<dbReference type="RefSeq" id="WP_136415542.1">
    <property type="nucleotide sequence ID" value="NZ_CP039396.1"/>
</dbReference>
<protein>
    <submittedName>
        <fullName evidence="1">Uncharacterized protein</fullName>
    </submittedName>
</protein>
<dbReference type="EMBL" id="CP039396">
    <property type="protein sequence ID" value="QCD42403.1"/>
    <property type="molecule type" value="Genomic_DNA"/>
</dbReference>
<organism evidence="1 2">
    <name type="scientific">Duncaniella dubosii</name>
    <dbReference type="NCBI Taxonomy" id="2518971"/>
    <lineage>
        <taxon>Bacteria</taxon>
        <taxon>Pseudomonadati</taxon>
        <taxon>Bacteroidota</taxon>
        <taxon>Bacteroidia</taxon>
        <taxon>Bacteroidales</taxon>
        <taxon>Muribaculaceae</taxon>
        <taxon>Duncaniella</taxon>
    </lineage>
</organism>
<reference evidence="2" key="1">
    <citation type="submission" date="2019-02" db="EMBL/GenBank/DDBJ databases">
        <title>Isolation and identification of novel species under the genus Muribaculum.</title>
        <authorList>
            <person name="Miyake S."/>
            <person name="Ding Y."/>
            <person name="Low A."/>
            <person name="Soh M."/>
            <person name="Seedorf H."/>
        </authorList>
    </citation>
    <scope>NUCLEOTIDE SEQUENCE [LARGE SCALE GENOMIC DNA]</scope>
    <source>
        <strain evidence="2">H5</strain>
    </source>
</reference>
<evidence type="ECO:0000313" key="1">
    <source>
        <dbReference type="EMBL" id="QCD42403.1"/>
    </source>
</evidence>
<name>A0A4P7W352_9BACT</name>